<feature type="region of interest" description="Disordered" evidence="1">
    <location>
        <begin position="90"/>
        <end position="112"/>
    </location>
</feature>
<dbReference type="EMBL" id="FUYS01000003">
    <property type="protein sequence ID" value="SKB44353.1"/>
    <property type="molecule type" value="Genomic_DNA"/>
</dbReference>
<evidence type="ECO:0000313" key="2">
    <source>
        <dbReference type="EMBL" id="SKB44353.1"/>
    </source>
</evidence>
<dbReference type="AlphaFoldDB" id="A0A1T5BBW4"/>
<dbReference type="OrthoDB" id="1348281at2"/>
<feature type="compositionally biased region" description="Basic and acidic residues" evidence="1">
    <location>
        <begin position="92"/>
        <end position="103"/>
    </location>
</feature>
<organism evidence="2 3">
    <name type="scientific">Parapedobacter luteus</name>
    <dbReference type="NCBI Taxonomy" id="623280"/>
    <lineage>
        <taxon>Bacteria</taxon>
        <taxon>Pseudomonadati</taxon>
        <taxon>Bacteroidota</taxon>
        <taxon>Sphingobacteriia</taxon>
        <taxon>Sphingobacteriales</taxon>
        <taxon>Sphingobacteriaceae</taxon>
        <taxon>Parapedobacter</taxon>
    </lineage>
</organism>
<dbReference type="Proteomes" id="UP000190541">
    <property type="component" value="Unassembled WGS sequence"/>
</dbReference>
<gene>
    <name evidence="2" type="ORF">SAMN05660226_01342</name>
</gene>
<evidence type="ECO:0000256" key="1">
    <source>
        <dbReference type="SAM" id="MobiDB-lite"/>
    </source>
</evidence>
<reference evidence="2 3" key="1">
    <citation type="submission" date="2017-02" db="EMBL/GenBank/DDBJ databases">
        <authorList>
            <person name="Peterson S.W."/>
        </authorList>
    </citation>
    <scope>NUCLEOTIDE SEQUENCE [LARGE SCALE GENOMIC DNA]</scope>
    <source>
        <strain evidence="2 3">DSM 22899</strain>
    </source>
</reference>
<proteinExistence type="predicted"/>
<keyword evidence="3" id="KW-1185">Reference proteome</keyword>
<evidence type="ECO:0000313" key="3">
    <source>
        <dbReference type="Proteomes" id="UP000190541"/>
    </source>
</evidence>
<accession>A0A1T5BBW4</accession>
<sequence length="112" mass="12919">MPINQPYTMFQPGTLIYFNPFYFKNGAASKSKYFIMLKEIDDQYILASLSWIFFLFHPLGKPLLPSNRGWHSRKPNSRLPVGKIAHPLFNYGKKEDSHQRPDGRGTATGKSR</sequence>
<protein>
    <submittedName>
        <fullName evidence="2">Uncharacterized protein</fullName>
    </submittedName>
</protein>
<name>A0A1T5BBW4_9SPHI</name>